<proteinExistence type="predicted"/>
<dbReference type="RefSeq" id="WP_089522646.1">
    <property type="nucleotide sequence ID" value="NZ_NMUQ01000001.1"/>
</dbReference>
<dbReference type="EMBL" id="NMUQ01000001">
    <property type="protein sequence ID" value="OXM15550.1"/>
    <property type="molecule type" value="Genomic_DNA"/>
</dbReference>
<name>A0A229P034_9BACL</name>
<sequence length="183" mass="20529">MADAFKGIIVTVLLVFAFAVYPAYRQAEQAESNIRQQATAAAVEFVDRIRSKGYVDPSDYHLLTSALDSTGLLYQVQMEYYKKVLEPIYTDPNNFSTFQGSFSVRYDGYFTAEILNALYPAGNPPVPEDAASRRFRMRAGDMFTLRLTSKETTMAGRMKSLIFREQSAPIAIKYGGMVRSEAP</sequence>
<organism evidence="1 2">
    <name type="scientific">Paenibacillus herberti</name>
    <dbReference type="NCBI Taxonomy" id="1619309"/>
    <lineage>
        <taxon>Bacteria</taxon>
        <taxon>Bacillati</taxon>
        <taxon>Bacillota</taxon>
        <taxon>Bacilli</taxon>
        <taxon>Bacillales</taxon>
        <taxon>Paenibacillaceae</taxon>
        <taxon>Paenibacillus</taxon>
    </lineage>
</organism>
<protein>
    <submittedName>
        <fullName evidence="1">Uncharacterized protein</fullName>
    </submittedName>
</protein>
<reference evidence="1 2" key="1">
    <citation type="submission" date="2017-07" db="EMBL/GenBank/DDBJ databases">
        <title>Paenibacillus herberti R33 genome sequencing and assembly.</title>
        <authorList>
            <person name="Su W."/>
        </authorList>
    </citation>
    <scope>NUCLEOTIDE SEQUENCE [LARGE SCALE GENOMIC DNA]</scope>
    <source>
        <strain evidence="1 2">R33</strain>
    </source>
</reference>
<evidence type="ECO:0000313" key="1">
    <source>
        <dbReference type="EMBL" id="OXM15550.1"/>
    </source>
</evidence>
<dbReference type="Proteomes" id="UP000215145">
    <property type="component" value="Unassembled WGS sequence"/>
</dbReference>
<gene>
    <name evidence="1" type="ORF">CGZ75_02085</name>
</gene>
<accession>A0A229P034</accession>
<comment type="caution">
    <text evidence="1">The sequence shown here is derived from an EMBL/GenBank/DDBJ whole genome shotgun (WGS) entry which is preliminary data.</text>
</comment>
<dbReference type="AlphaFoldDB" id="A0A229P034"/>
<evidence type="ECO:0000313" key="2">
    <source>
        <dbReference type="Proteomes" id="UP000215145"/>
    </source>
</evidence>
<dbReference type="OrthoDB" id="2082320at2"/>
<keyword evidence="2" id="KW-1185">Reference proteome</keyword>